<dbReference type="RefSeq" id="WP_425344019.1">
    <property type="nucleotide sequence ID" value="NZ_JBGUBD010000001.1"/>
</dbReference>
<dbReference type="Proteomes" id="UP001575105">
    <property type="component" value="Unassembled WGS sequence"/>
</dbReference>
<name>A0ABV4U151_9BACT</name>
<keyword evidence="2" id="KW-1185">Reference proteome</keyword>
<dbReference type="Pfam" id="PF22091">
    <property type="entry name" value="DUF6941"/>
    <property type="match status" value="1"/>
</dbReference>
<protein>
    <submittedName>
        <fullName evidence="1">Uncharacterized protein</fullName>
    </submittedName>
</protein>
<sequence>MEKPQETPLCISIVVCDAIYRDARTNNLVMAGAFNEIRATAFPACHPKMCVVFTVTNGRGKNEVALTVEHEESGVQIVEIRGPIVLDNPLQIADFDIELRGVVFPKPGKYWIAVSANGELLAHRPILLKLVEPKVKKEDKGNA</sequence>
<proteinExistence type="predicted"/>
<organism evidence="1 2">
    <name type="scientific">Natronomicrosphaera hydrolytica</name>
    <dbReference type="NCBI Taxonomy" id="3242702"/>
    <lineage>
        <taxon>Bacteria</taxon>
        <taxon>Pseudomonadati</taxon>
        <taxon>Planctomycetota</taxon>
        <taxon>Phycisphaerae</taxon>
        <taxon>Phycisphaerales</taxon>
        <taxon>Phycisphaeraceae</taxon>
        <taxon>Natronomicrosphaera</taxon>
    </lineage>
</organism>
<dbReference type="EMBL" id="JBGUBD010000001">
    <property type="protein sequence ID" value="MFA9477097.1"/>
    <property type="molecule type" value="Genomic_DNA"/>
</dbReference>
<accession>A0ABV4U151</accession>
<evidence type="ECO:0000313" key="1">
    <source>
        <dbReference type="EMBL" id="MFA9477097.1"/>
    </source>
</evidence>
<evidence type="ECO:0000313" key="2">
    <source>
        <dbReference type="Proteomes" id="UP001575105"/>
    </source>
</evidence>
<comment type="caution">
    <text evidence="1">The sequence shown here is derived from an EMBL/GenBank/DDBJ whole genome shotgun (WGS) entry which is preliminary data.</text>
</comment>
<dbReference type="InterPro" id="IPR054221">
    <property type="entry name" value="DUF6941"/>
</dbReference>
<reference evidence="1 2" key="1">
    <citation type="submission" date="2024-08" db="EMBL/GenBank/DDBJ databases">
        <title>Whole-genome sequencing of halo(alkali)philic microorganisms from hypersaline lakes.</title>
        <authorList>
            <person name="Sorokin D.Y."/>
            <person name="Merkel A.Y."/>
            <person name="Messina E."/>
            <person name="Yakimov M."/>
        </authorList>
    </citation>
    <scope>NUCLEOTIDE SEQUENCE [LARGE SCALE GENOMIC DNA]</scope>
    <source>
        <strain evidence="1 2">AB-hyl4</strain>
    </source>
</reference>
<gene>
    <name evidence="1" type="ORF">ACERK3_02200</name>
</gene>